<gene>
    <name evidence="5" type="ORF">I6N98_13865</name>
</gene>
<keyword evidence="3" id="KW-0804">Transcription</keyword>
<dbReference type="AlphaFoldDB" id="A0A7T4QZ36"/>
<dbReference type="PROSITE" id="PS01124">
    <property type="entry name" value="HTH_ARAC_FAMILY_2"/>
    <property type="match status" value="1"/>
</dbReference>
<dbReference type="EMBL" id="CP066167">
    <property type="protein sequence ID" value="QQD17443.1"/>
    <property type="molecule type" value="Genomic_DNA"/>
</dbReference>
<evidence type="ECO:0000313" key="6">
    <source>
        <dbReference type="Proteomes" id="UP000596063"/>
    </source>
</evidence>
<accession>A0A7T4QZ36</accession>
<dbReference type="InterPro" id="IPR035418">
    <property type="entry name" value="AraC-bd_2"/>
</dbReference>
<dbReference type="InterPro" id="IPR018060">
    <property type="entry name" value="HTH_AraC"/>
</dbReference>
<keyword evidence="2" id="KW-0238">DNA-binding</keyword>
<evidence type="ECO:0000256" key="3">
    <source>
        <dbReference type="ARBA" id="ARBA00023163"/>
    </source>
</evidence>
<keyword evidence="1" id="KW-0805">Transcription regulation</keyword>
<dbReference type="InterPro" id="IPR050204">
    <property type="entry name" value="AraC_XylS_family_regulators"/>
</dbReference>
<dbReference type="InterPro" id="IPR018062">
    <property type="entry name" value="HTH_AraC-typ_CS"/>
</dbReference>
<proteinExistence type="predicted"/>
<dbReference type="GO" id="GO:0003700">
    <property type="term" value="F:DNA-binding transcription factor activity"/>
    <property type="evidence" value="ECO:0007669"/>
    <property type="project" value="InterPro"/>
</dbReference>
<dbReference type="KEGG" id="snan:I6N98_13865"/>
<evidence type="ECO:0000313" key="5">
    <source>
        <dbReference type="EMBL" id="QQD17443.1"/>
    </source>
</evidence>
<dbReference type="InterPro" id="IPR009057">
    <property type="entry name" value="Homeodomain-like_sf"/>
</dbReference>
<evidence type="ECO:0000259" key="4">
    <source>
        <dbReference type="PROSITE" id="PS01124"/>
    </source>
</evidence>
<feature type="domain" description="HTH araC/xylS-type" evidence="4">
    <location>
        <begin position="222"/>
        <end position="325"/>
    </location>
</feature>
<dbReference type="PROSITE" id="PS00041">
    <property type="entry name" value="HTH_ARAC_FAMILY_1"/>
    <property type="match status" value="1"/>
</dbReference>
<evidence type="ECO:0000256" key="1">
    <source>
        <dbReference type="ARBA" id="ARBA00023015"/>
    </source>
</evidence>
<keyword evidence="6" id="KW-1185">Reference proteome</keyword>
<dbReference type="Pfam" id="PF12833">
    <property type="entry name" value="HTH_18"/>
    <property type="match status" value="1"/>
</dbReference>
<dbReference type="Gene3D" id="1.10.10.60">
    <property type="entry name" value="Homeodomain-like"/>
    <property type="match status" value="1"/>
</dbReference>
<dbReference type="Proteomes" id="UP000596063">
    <property type="component" value="Chromosome"/>
</dbReference>
<dbReference type="SUPFAM" id="SSF46689">
    <property type="entry name" value="Homeodomain-like"/>
    <property type="match status" value="2"/>
</dbReference>
<dbReference type="PANTHER" id="PTHR46796:SF12">
    <property type="entry name" value="HTH-TYPE DNA-BINDING TRANSCRIPTIONAL ACTIVATOR EUTR"/>
    <property type="match status" value="1"/>
</dbReference>
<dbReference type="PANTHER" id="PTHR46796">
    <property type="entry name" value="HTH-TYPE TRANSCRIPTIONAL ACTIVATOR RHAS-RELATED"/>
    <property type="match status" value="1"/>
</dbReference>
<protein>
    <submittedName>
        <fullName evidence="5">AraC family transcriptional regulator</fullName>
    </submittedName>
</protein>
<dbReference type="GO" id="GO:0043565">
    <property type="term" value="F:sequence-specific DNA binding"/>
    <property type="evidence" value="ECO:0007669"/>
    <property type="project" value="InterPro"/>
</dbReference>
<dbReference type="SMART" id="SM00342">
    <property type="entry name" value="HTH_ARAC"/>
    <property type="match status" value="1"/>
</dbReference>
<sequence>MKNIERIMTPVFDGSRDPTEACTRVGDVYQPHKLDLCQSSEQLEARMKHVDIKSTSLSRLEYKARIHIESEPFKNFYLVMLPTSGQFQVSQDNIEGLSTTQSPVILDTNKKIDMRWSRECSNLIYKINRPLLESVLMDTYYIDAHGPIEFNTQQQGMSELKNFSAMLKNILIDNPLLDDMAKNKELFEKIEQVLALSLLSCPNSYSERILNGKYHIQPRSVVKAKEFMEEHYAEKLSVIDIAKQVGVSARSLQKGFQQFEHTSPMLYLRKLRLRRARELIMFSHSQGADIKISDIAMRCGFYHFGHFSKLYVNAFGETPSSTISASPSRQNIVKK</sequence>
<dbReference type="RefSeq" id="WP_198568944.1">
    <property type="nucleotide sequence ID" value="NZ_CP066167.1"/>
</dbReference>
<evidence type="ECO:0000256" key="2">
    <source>
        <dbReference type="ARBA" id="ARBA00023125"/>
    </source>
</evidence>
<organism evidence="5 6">
    <name type="scientific">Spongiibacter nanhainus</name>
    <dbReference type="NCBI Taxonomy" id="2794344"/>
    <lineage>
        <taxon>Bacteria</taxon>
        <taxon>Pseudomonadati</taxon>
        <taxon>Pseudomonadota</taxon>
        <taxon>Gammaproteobacteria</taxon>
        <taxon>Cellvibrionales</taxon>
        <taxon>Spongiibacteraceae</taxon>
        <taxon>Spongiibacter</taxon>
    </lineage>
</organism>
<reference evidence="5 6" key="1">
    <citation type="submission" date="2020-12" db="EMBL/GenBank/DDBJ databases">
        <authorList>
            <person name="Shan Y."/>
        </authorList>
    </citation>
    <scope>NUCLEOTIDE SEQUENCE [LARGE SCALE GENOMIC DNA]</scope>
    <source>
        <strain evidence="6">csc3.9</strain>
    </source>
</reference>
<dbReference type="Pfam" id="PF14525">
    <property type="entry name" value="AraC_binding_2"/>
    <property type="match status" value="1"/>
</dbReference>
<name>A0A7T4QZ36_9GAMM</name>